<dbReference type="Gene3D" id="1.20.990.10">
    <property type="entry name" value="NADPH-cytochrome p450 Reductase, Chain A, domain 3"/>
    <property type="match status" value="1"/>
</dbReference>
<protein>
    <recommendedName>
        <fullName evidence="9">Methionine synthase reductase</fullName>
        <ecNumber evidence="8">1.16.1.8</ecNumber>
    </recommendedName>
</protein>
<dbReference type="FunFam" id="1.20.990.10:FF:000007">
    <property type="entry name" value="Methionine synthase reductase"/>
    <property type="match status" value="1"/>
</dbReference>
<dbReference type="Pfam" id="PF00667">
    <property type="entry name" value="FAD_binding_1"/>
    <property type="match status" value="1"/>
</dbReference>
<comment type="cofactor">
    <cofactor evidence="2">
        <name>FAD</name>
        <dbReference type="ChEBI" id="CHEBI:57692"/>
    </cofactor>
</comment>
<dbReference type="EC" id="1.16.1.8" evidence="8"/>
<evidence type="ECO:0000313" key="12">
    <source>
        <dbReference type="EMBL" id="GFR94112.1"/>
    </source>
</evidence>
<dbReference type="GO" id="GO:0005829">
    <property type="term" value="C:cytosol"/>
    <property type="evidence" value="ECO:0007669"/>
    <property type="project" value="TreeGrafter"/>
</dbReference>
<keyword evidence="4" id="KW-0288">FMN</keyword>
<dbReference type="GO" id="GO:0050667">
    <property type="term" value="P:homocysteine metabolic process"/>
    <property type="evidence" value="ECO:0007669"/>
    <property type="project" value="TreeGrafter"/>
</dbReference>
<dbReference type="GO" id="GO:0009086">
    <property type="term" value="P:methionine biosynthetic process"/>
    <property type="evidence" value="ECO:0007669"/>
    <property type="project" value="TreeGrafter"/>
</dbReference>
<keyword evidence="6" id="KW-0521">NADP</keyword>
<evidence type="ECO:0000256" key="8">
    <source>
        <dbReference type="ARBA" id="ARBA00039088"/>
    </source>
</evidence>
<proteinExistence type="predicted"/>
<keyword evidence="5" id="KW-0274">FAD</keyword>
<dbReference type="Gene3D" id="3.40.50.80">
    <property type="entry name" value="Nucleotide-binding domain of ferredoxin-NADP reductase (FNR) module"/>
    <property type="match status" value="1"/>
</dbReference>
<dbReference type="InterPro" id="IPR001709">
    <property type="entry name" value="Flavoprot_Pyr_Nucl_cyt_Rdtase"/>
</dbReference>
<feature type="domain" description="Sulfite reductase [NADPH] flavoprotein alpha-component-like FAD-binding" evidence="11">
    <location>
        <begin position="3"/>
        <end position="155"/>
    </location>
</feature>
<dbReference type="Pfam" id="PF00175">
    <property type="entry name" value="NAD_binding_1"/>
    <property type="match status" value="1"/>
</dbReference>
<evidence type="ECO:0000259" key="10">
    <source>
        <dbReference type="Pfam" id="PF00175"/>
    </source>
</evidence>
<dbReference type="InterPro" id="IPR017938">
    <property type="entry name" value="Riboflavin_synthase-like_b-brl"/>
</dbReference>
<name>A0AAV4H9J2_9GAST</name>
<evidence type="ECO:0000256" key="1">
    <source>
        <dbReference type="ARBA" id="ARBA00001917"/>
    </source>
</evidence>
<dbReference type="Gene3D" id="2.40.30.10">
    <property type="entry name" value="Translation factors"/>
    <property type="match status" value="1"/>
</dbReference>
<dbReference type="SUPFAM" id="SSF63380">
    <property type="entry name" value="Riboflavin synthase domain-like"/>
    <property type="match status" value="1"/>
</dbReference>
<dbReference type="GO" id="GO:0050660">
    <property type="term" value="F:flavin adenine dinucleotide binding"/>
    <property type="evidence" value="ECO:0007669"/>
    <property type="project" value="TreeGrafter"/>
</dbReference>
<dbReference type="GO" id="GO:0010181">
    <property type="term" value="F:FMN binding"/>
    <property type="evidence" value="ECO:0007669"/>
    <property type="project" value="TreeGrafter"/>
</dbReference>
<keyword evidence="13" id="KW-1185">Reference proteome</keyword>
<evidence type="ECO:0000256" key="7">
    <source>
        <dbReference type="ARBA" id="ARBA00023002"/>
    </source>
</evidence>
<evidence type="ECO:0000256" key="3">
    <source>
        <dbReference type="ARBA" id="ARBA00022630"/>
    </source>
</evidence>
<dbReference type="InterPro" id="IPR039261">
    <property type="entry name" value="FNR_nucleotide-bd"/>
</dbReference>
<evidence type="ECO:0000256" key="2">
    <source>
        <dbReference type="ARBA" id="ARBA00001974"/>
    </source>
</evidence>
<dbReference type="EMBL" id="BMAT01008877">
    <property type="protein sequence ID" value="GFR94112.1"/>
    <property type="molecule type" value="Genomic_DNA"/>
</dbReference>
<organism evidence="12 13">
    <name type="scientific">Elysia marginata</name>
    <dbReference type="NCBI Taxonomy" id="1093978"/>
    <lineage>
        <taxon>Eukaryota</taxon>
        <taxon>Metazoa</taxon>
        <taxon>Spiralia</taxon>
        <taxon>Lophotrochozoa</taxon>
        <taxon>Mollusca</taxon>
        <taxon>Gastropoda</taxon>
        <taxon>Heterobranchia</taxon>
        <taxon>Euthyneura</taxon>
        <taxon>Panpulmonata</taxon>
        <taxon>Sacoglossa</taxon>
        <taxon>Placobranchoidea</taxon>
        <taxon>Plakobranchidae</taxon>
        <taxon>Elysia</taxon>
    </lineage>
</organism>
<reference evidence="12 13" key="1">
    <citation type="journal article" date="2021" name="Elife">
        <title>Chloroplast acquisition without the gene transfer in kleptoplastic sea slugs, Plakobranchus ocellatus.</title>
        <authorList>
            <person name="Maeda T."/>
            <person name="Takahashi S."/>
            <person name="Yoshida T."/>
            <person name="Shimamura S."/>
            <person name="Takaki Y."/>
            <person name="Nagai Y."/>
            <person name="Toyoda A."/>
            <person name="Suzuki Y."/>
            <person name="Arimoto A."/>
            <person name="Ishii H."/>
            <person name="Satoh N."/>
            <person name="Nishiyama T."/>
            <person name="Hasebe M."/>
            <person name="Maruyama T."/>
            <person name="Minagawa J."/>
            <person name="Obokata J."/>
            <person name="Shigenobu S."/>
        </authorList>
    </citation>
    <scope>NUCLEOTIDE SEQUENCE [LARGE SCALE GENOMIC DNA]</scope>
</reference>
<evidence type="ECO:0000259" key="11">
    <source>
        <dbReference type="Pfam" id="PF00667"/>
    </source>
</evidence>
<dbReference type="PANTHER" id="PTHR19384:SF84">
    <property type="entry name" value="METHIONINE SYNTHASE REDUCTASE"/>
    <property type="match status" value="1"/>
</dbReference>
<dbReference type="InterPro" id="IPR023173">
    <property type="entry name" value="NADPH_Cyt_P450_Rdtase_alpha"/>
</dbReference>
<accession>A0AAV4H9J2</accession>
<evidence type="ECO:0000256" key="6">
    <source>
        <dbReference type="ARBA" id="ARBA00022857"/>
    </source>
</evidence>
<dbReference type="InterPro" id="IPR001433">
    <property type="entry name" value="OxRdtase_FAD/NAD-bd"/>
</dbReference>
<feature type="domain" description="Oxidoreductase FAD/NAD(P)-binding" evidence="10">
    <location>
        <begin position="197"/>
        <end position="320"/>
    </location>
</feature>
<dbReference type="AlphaFoldDB" id="A0AAV4H9J2"/>
<dbReference type="GO" id="GO:0030586">
    <property type="term" value="F:[methionine synthase] reductase (NADPH) activity"/>
    <property type="evidence" value="ECO:0007669"/>
    <property type="project" value="UniProtKB-EC"/>
</dbReference>
<comment type="caution">
    <text evidence="12">The sequence shown here is derived from an EMBL/GenBank/DDBJ whole genome shotgun (WGS) entry which is preliminary data.</text>
</comment>
<evidence type="ECO:0000256" key="9">
    <source>
        <dbReference type="ARBA" id="ARBA00040659"/>
    </source>
</evidence>
<dbReference type="Proteomes" id="UP000762676">
    <property type="component" value="Unassembled WGS sequence"/>
</dbReference>
<evidence type="ECO:0000313" key="13">
    <source>
        <dbReference type="Proteomes" id="UP000762676"/>
    </source>
</evidence>
<dbReference type="SUPFAM" id="SSF52343">
    <property type="entry name" value="Ferredoxin reductase-like, C-terminal NADP-linked domain"/>
    <property type="match status" value="1"/>
</dbReference>
<comment type="cofactor">
    <cofactor evidence="1">
        <name>FMN</name>
        <dbReference type="ChEBI" id="CHEBI:58210"/>
    </cofactor>
</comment>
<dbReference type="FunFam" id="3.40.50.80:FF:000001">
    <property type="entry name" value="NADPH--cytochrome P450 reductase 1"/>
    <property type="match status" value="1"/>
</dbReference>
<keyword evidence="3" id="KW-0285">Flavoprotein</keyword>
<dbReference type="PANTHER" id="PTHR19384">
    <property type="entry name" value="NITRIC OXIDE SYNTHASE-RELATED"/>
    <property type="match status" value="1"/>
</dbReference>
<dbReference type="InterPro" id="IPR003097">
    <property type="entry name" value="CysJ-like_FAD-binding"/>
</dbReference>
<evidence type="ECO:0000256" key="5">
    <source>
        <dbReference type="ARBA" id="ARBA00022827"/>
    </source>
</evidence>
<evidence type="ECO:0000256" key="4">
    <source>
        <dbReference type="ARBA" id="ARBA00022643"/>
    </source>
</evidence>
<sequence>MTVSVKADTKKRRAAVPAHVHPCKSTLRHVLTSCLSIRDSPSKALLRTLVEFTKDEAEIRRLQELCSKEGSQEYTQCLRQEHITLLDFLSAFPSCLPPPETLLEHLPRLQPRPYSACSCQKVTPSSLDIVFNLVEVKANLGEGHYYSRRGVCTGWLDDIATFLHSEHQDEKKIQIPVFLRTNQHFRPPTDLSQPLIMIGPGTGVAPFIGFLEERRVLQDEREKTEGSDFKYGETWLYFGCRNKDRDFLFREQLMDFKSSGILTEMRVTFSRDVGSEESPDTPRYVQDQMRRDSGALARLLTEDEALVYVCGDAKNMATDVTAAFEEVLQKEKGMSKDEAHMFIMKKRIHKTYLEDVWL</sequence>
<gene>
    <name evidence="12" type="ORF">ElyMa_004394100</name>
</gene>
<dbReference type="PRINTS" id="PR00371">
    <property type="entry name" value="FPNCR"/>
</dbReference>
<keyword evidence="7" id="KW-0560">Oxidoreductase</keyword>